<feature type="transmembrane region" description="Helical" evidence="7">
    <location>
        <begin position="249"/>
        <end position="270"/>
    </location>
</feature>
<dbReference type="InterPro" id="IPR020846">
    <property type="entry name" value="MFS_dom"/>
</dbReference>
<gene>
    <name evidence="9" type="ORF">H9873_04305</name>
</gene>
<feature type="transmembrane region" description="Helical" evidence="7">
    <location>
        <begin position="76"/>
        <end position="94"/>
    </location>
</feature>
<keyword evidence="5 7" id="KW-1133">Transmembrane helix</keyword>
<evidence type="ECO:0000256" key="3">
    <source>
        <dbReference type="ARBA" id="ARBA00022448"/>
    </source>
</evidence>
<keyword evidence="3" id="KW-0813">Transport</keyword>
<dbReference type="GO" id="GO:0005886">
    <property type="term" value="C:plasma membrane"/>
    <property type="evidence" value="ECO:0007669"/>
    <property type="project" value="UniProtKB-SubCell"/>
</dbReference>
<name>A0A9D1RBD3_9FIRM</name>
<dbReference type="Gene3D" id="1.20.1250.20">
    <property type="entry name" value="MFS general substrate transporter like domains"/>
    <property type="match status" value="1"/>
</dbReference>
<dbReference type="GO" id="GO:0022857">
    <property type="term" value="F:transmembrane transporter activity"/>
    <property type="evidence" value="ECO:0007669"/>
    <property type="project" value="InterPro"/>
</dbReference>
<organism evidence="9 10">
    <name type="scientific">Candidatus Dorea gallistercoris</name>
    <dbReference type="NCBI Taxonomy" id="2838542"/>
    <lineage>
        <taxon>Bacteria</taxon>
        <taxon>Bacillati</taxon>
        <taxon>Bacillota</taxon>
        <taxon>Clostridia</taxon>
        <taxon>Lachnospirales</taxon>
        <taxon>Lachnospiraceae</taxon>
        <taxon>Dorea</taxon>
    </lineage>
</organism>
<dbReference type="PROSITE" id="PS00216">
    <property type="entry name" value="SUGAR_TRANSPORT_1"/>
    <property type="match status" value="1"/>
</dbReference>
<feature type="transmembrane region" description="Helical" evidence="7">
    <location>
        <begin position="207"/>
        <end position="229"/>
    </location>
</feature>
<evidence type="ECO:0000256" key="2">
    <source>
        <dbReference type="ARBA" id="ARBA00008335"/>
    </source>
</evidence>
<evidence type="ECO:0000256" key="6">
    <source>
        <dbReference type="ARBA" id="ARBA00023136"/>
    </source>
</evidence>
<dbReference type="InterPro" id="IPR005829">
    <property type="entry name" value="Sugar_transporter_CS"/>
</dbReference>
<dbReference type="Pfam" id="PF07690">
    <property type="entry name" value="MFS_1"/>
    <property type="match status" value="1"/>
</dbReference>
<evidence type="ECO:0000256" key="4">
    <source>
        <dbReference type="ARBA" id="ARBA00022692"/>
    </source>
</evidence>
<evidence type="ECO:0000313" key="10">
    <source>
        <dbReference type="Proteomes" id="UP000824263"/>
    </source>
</evidence>
<dbReference type="EMBL" id="DXGF01000080">
    <property type="protein sequence ID" value="HIW83527.1"/>
    <property type="molecule type" value="Genomic_DNA"/>
</dbReference>
<dbReference type="Proteomes" id="UP000824263">
    <property type="component" value="Unassembled WGS sequence"/>
</dbReference>
<feature type="transmembrane region" description="Helical" evidence="7">
    <location>
        <begin position="164"/>
        <end position="186"/>
    </location>
</feature>
<dbReference type="AlphaFoldDB" id="A0A9D1RBD3"/>
<evidence type="ECO:0000256" key="1">
    <source>
        <dbReference type="ARBA" id="ARBA00004651"/>
    </source>
</evidence>
<evidence type="ECO:0000313" key="9">
    <source>
        <dbReference type="EMBL" id="HIW83527.1"/>
    </source>
</evidence>
<evidence type="ECO:0000256" key="5">
    <source>
        <dbReference type="ARBA" id="ARBA00022989"/>
    </source>
</evidence>
<feature type="domain" description="Major facilitator superfamily (MFS) profile" evidence="8">
    <location>
        <begin position="8"/>
        <end position="385"/>
    </location>
</feature>
<evidence type="ECO:0000256" key="7">
    <source>
        <dbReference type="SAM" id="Phobius"/>
    </source>
</evidence>
<evidence type="ECO:0000259" key="8">
    <source>
        <dbReference type="PROSITE" id="PS50850"/>
    </source>
</evidence>
<protein>
    <submittedName>
        <fullName evidence="9">MFS transporter</fullName>
    </submittedName>
</protein>
<feature type="transmembrane region" description="Helical" evidence="7">
    <location>
        <begin position="100"/>
        <end position="128"/>
    </location>
</feature>
<dbReference type="PROSITE" id="PS50850">
    <property type="entry name" value="MFS"/>
    <property type="match status" value="1"/>
</dbReference>
<feature type="transmembrane region" description="Helical" evidence="7">
    <location>
        <begin position="277"/>
        <end position="296"/>
    </location>
</feature>
<dbReference type="InterPro" id="IPR051788">
    <property type="entry name" value="MFS_Transporter"/>
</dbReference>
<sequence length="397" mass="42429">MEKKYIPSALILYLNYFIHGIGCSILSQQVVKEELVSQWGLLDVMTVTSVAAALGLGRLISLPFAGPVSDKLGRKLSVLIGVASYVIFFAGITFSPNMQFAYVAAVLGGIANSFLDTATYPAVTEIIYRYTGIATMGIKFFISIAQLLMPFFLGVAAGTQMSYLALPLVSGIAIAVLGILALFAPLPAKPENEKSESFIDNLKNAHFSLESAALILIGFTSTATFQLWLNCAQTFGTEVAGIPSASVSIMQTYYSAGTMAALVITSILIVKFRQVRFLVIYPAISLVMLILVYLIRTPMICNIGAFVIGYSAAGGVLQMATATVNDLFPKIKGTITSLVMIASSLCNYTILSAASKMSAENVIVMNLAITVIGVLLALFVNLRYEKLLAAVESPGRQ</sequence>
<reference evidence="9" key="2">
    <citation type="submission" date="2021-04" db="EMBL/GenBank/DDBJ databases">
        <authorList>
            <person name="Gilroy R."/>
        </authorList>
    </citation>
    <scope>NUCLEOTIDE SEQUENCE</scope>
    <source>
        <strain evidence="9">ChiSxjej1B13-11762</strain>
    </source>
</reference>
<comment type="caution">
    <text evidence="9">The sequence shown here is derived from an EMBL/GenBank/DDBJ whole genome shotgun (WGS) entry which is preliminary data.</text>
</comment>
<keyword evidence="4 7" id="KW-0812">Transmembrane</keyword>
<dbReference type="PANTHER" id="PTHR23514:SF3">
    <property type="entry name" value="BYPASS OF STOP CODON PROTEIN 6"/>
    <property type="match status" value="1"/>
</dbReference>
<feature type="transmembrane region" description="Helical" evidence="7">
    <location>
        <begin position="333"/>
        <end position="351"/>
    </location>
</feature>
<feature type="transmembrane region" description="Helical" evidence="7">
    <location>
        <begin position="12"/>
        <end position="31"/>
    </location>
</feature>
<keyword evidence="6 7" id="KW-0472">Membrane</keyword>
<dbReference type="InterPro" id="IPR036259">
    <property type="entry name" value="MFS_trans_sf"/>
</dbReference>
<feature type="transmembrane region" description="Helical" evidence="7">
    <location>
        <begin position="363"/>
        <end position="382"/>
    </location>
</feature>
<accession>A0A9D1RBD3</accession>
<proteinExistence type="inferred from homology"/>
<reference evidence="9" key="1">
    <citation type="journal article" date="2021" name="PeerJ">
        <title>Extensive microbial diversity within the chicken gut microbiome revealed by metagenomics and culture.</title>
        <authorList>
            <person name="Gilroy R."/>
            <person name="Ravi A."/>
            <person name="Getino M."/>
            <person name="Pursley I."/>
            <person name="Horton D.L."/>
            <person name="Alikhan N.F."/>
            <person name="Baker D."/>
            <person name="Gharbi K."/>
            <person name="Hall N."/>
            <person name="Watson M."/>
            <person name="Adriaenssens E.M."/>
            <person name="Foster-Nyarko E."/>
            <person name="Jarju S."/>
            <person name="Secka A."/>
            <person name="Antonio M."/>
            <person name="Oren A."/>
            <person name="Chaudhuri R.R."/>
            <person name="La Ragione R."/>
            <person name="Hildebrand F."/>
            <person name="Pallen M.J."/>
        </authorList>
    </citation>
    <scope>NUCLEOTIDE SEQUENCE</scope>
    <source>
        <strain evidence="9">ChiSxjej1B13-11762</strain>
    </source>
</reference>
<dbReference type="SUPFAM" id="SSF103473">
    <property type="entry name" value="MFS general substrate transporter"/>
    <property type="match status" value="1"/>
</dbReference>
<comment type="similarity">
    <text evidence="2">Belongs to the major facilitator superfamily.</text>
</comment>
<dbReference type="PANTHER" id="PTHR23514">
    <property type="entry name" value="BYPASS OF STOP CODON PROTEIN 6"/>
    <property type="match status" value="1"/>
</dbReference>
<comment type="subcellular location">
    <subcellularLocation>
        <location evidence="1">Cell membrane</location>
        <topology evidence="1">Multi-pass membrane protein</topology>
    </subcellularLocation>
</comment>
<dbReference type="InterPro" id="IPR011701">
    <property type="entry name" value="MFS"/>
</dbReference>